<evidence type="ECO:0000313" key="1">
    <source>
        <dbReference type="EMBL" id="KAF5558880.1"/>
    </source>
</evidence>
<protein>
    <submittedName>
        <fullName evidence="1">Uncharacterized protein</fullName>
    </submittedName>
</protein>
<reference evidence="1 2" key="1">
    <citation type="submission" date="2020-05" db="EMBL/GenBank/DDBJ databases">
        <title>Identification and distribution of gene clusters putatively required for synthesis of sphingolipid metabolism inhibitors in phylogenetically diverse species of the filamentous fungus Fusarium.</title>
        <authorList>
            <person name="Kim H.-S."/>
            <person name="Busman M."/>
            <person name="Brown D.W."/>
            <person name="Divon H."/>
            <person name="Uhlig S."/>
            <person name="Proctor R.H."/>
        </authorList>
    </citation>
    <scope>NUCLEOTIDE SEQUENCE [LARGE SCALE GENOMIC DNA]</scope>
    <source>
        <strain evidence="1 2">NRRL 13617</strain>
    </source>
</reference>
<keyword evidence="2" id="KW-1185">Reference proteome</keyword>
<organism evidence="1 2">
    <name type="scientific">Fusarium phyllophilum</name>
    <dbReference type="NCBI Taxonomy" id="47803"/>
    <lineage>
        <taxon>Eukaryota</taxon>
        <taxon>Fungi</taxon>
        <taxon>Dikarya</taxon>
        <taxon>Ascomycota</taxon>
        <taxon>Pezizomycotina</taxon>
        <taxon>Sordariomycetes</taxon>
        <taxon>Hypocreomycetidae</taxon>
        <taxon>Hypocreales</taxon>
        <taxon>Nectriaceae</taxon>
        <taxon>Fusarium</taxon>
        <taxon>Fusarium fujikuroi species complex</taxon>
    </lineage>
</organism>
<dbReference type="EMBL" id="JAAOAQ010000263">
    <property type="protein sequence ID" value="KAF5558880.1"/>
    <property type="molecule type" value="Genomic_DNA"/>
</dbReference>
<dbReference type="AlphaFoldDB" id="A0A8H5NBN9"/>
<proteinExistence type="predicted"/>
<evidence type="ECO:0000313" key="2">
    <source>
        <dbReference type="Proteomes" id="UP000582016"/>
    </source>
</evidence>
<gene>
    <name evidence="1" type="ORF">FPHYL_7221</name>
</gene>
<comment type="caution">
    <text evidence="1">The sequence shown here is derived from an EMBL/GenBank/DDBJ whole genome shotgun (WGS) entry which is preliminary data.</text>
</comment>
<dbReference type="Proteomes" id="UP000582016">
    <property type="component" value="Unassembled WGS sequence"/>
</dbReference>
<accession>A0A8H5NBN9</accession>
<sequence length="99" mass="10554">MYEANITSLTQPIPNGSINLTCTIGSTDDCVAAFTLTFNGSAGVTDKALRVDAPEEKEDWSDKRASMSGLYRGASMVQHGTYSEHAVYTGWGTADTNAL</sequence>
<name>A0A8H5NBN9_9HYPO</name>
<dbReference type="OrthoDB" id="5025471at2759"/>